<sequence length="198" mass="22063">MFCCVFLSIICLMLCLSKCLNQLPFWVLMKAQDEAIFGTSTPVPICSCPVGRLTMSANKPPRNHSVKRVLRLGGVRYSHKNNPELPSNQEHRFCIIPLSCREQMPTPAKKTNLFPRIKRGMTRVGFEPTPLARPADTPRIIIQENLKLAPQTARPPCQMVVIGDVGRYGSFWTEPPLETLPSMFVVVQDAPCAESLAG</sequence>
<dbReference type="Proteomes" id="UP001286456">
    <property type="component" value="Unassembled WGS sequence"/>
</dbReference>
<reference evidence="2" key="1">
    <citation type="journal article" date="2023" name="Mol. Phylogenet. Evol.">
        <title>Genome-scale phylogeny and comparative genomics of the fungal order Sordariales.</title>
        <authorList>
            <person name="Hensen N."/>
            <person name="Bonometti L."/>
            <person name="Westerberg I."/>
            <person name="Brannstrom I.O."/>
            <person name="Guillou S."/>
            <person name="Cros-Aarteil S."/>
            <person name="Calhoun S."/>
            <person name="Haridas S."/>
            <person name="Kuo A."/>
            <person name="Mondo S."/>
            <person name="Pangilinan J."/>
            <person name="Riley R."/>
            <person name="LaButti K."/>
            <person name="Andreopoulos B."/>
            <person name="Lipzen A."/>
            <person name="Chen C."/>
            <person name="Yan M."/>
            <person name="Daum C."/>
            <person name="Ng V."/>
            <person name="Clum A."/>
            <person name="Steindorff A."/>
            <person name="Ohm R.A."/>
            <person name="Martin F."/>
            <person name="Silar P."/>
            <person name="Natvig D.O."/>
            <person name="Lalanne C."/>
            <person name="Gautier V."/>
            <person name="Ament-Velasquez S.L."/>
            <person name="Kruys A."/>
            <person name="Hutchinson M.I."/>
            <person name="Powell A.J."/>
            <person name="Barry K."/>
            <person name="Miller A.N."/>
            <person name="Grigoriev I.V."/>
            <person name="Debuchy R."/>
            <person name="Gladieux P."/>
            <person name="Hiltunen Thoren M."/>
            <person name="Johannesson H."/>
        </authorList>
    </citation>
    <scope>NUCLEOTIDE SEQUENCE</scope>
    <source>
        <strain evidence="2">SMH4131-1</strain>
    </source>
</reference>
<organism evidence="2 3">
    <name type="scientific">Cercophora scortea</name>
    <dbReference type="NCBI Taxonomy" id="314031"/>
    <lineage>
        <taxon>Eukaryota</taxon>
        <taxon>Fungi</taxon>
        <taxon>Dikarya</taxon>
        <taxon>Ascomycota</taxon>
        <taxon>Pezizomycotina</taxon>
        <taxon>Sordariomycetes</taxon>
        <taxon>Sordariomycetidae</taxon>
        <taxon>Sordariales</taxon>
        <taxon>Lasiosphaeriaceae</taxon>
        <taxon>Cercophora</taxon>
    </lineage>
</organism>
<dbReference type="AlphaFoldDB" id="A0AAE0IGR4"/>
<dbReference type="EMBL" id="JAUEPO010000004">
    <property type="protein sequence ID" value="KAK3323991.1"/>
    <property type="molecule type" value="Genomic_DNA"/>
</dbReference>
<evidence type="ECO:0000313" key="2">
    <source>
        <dbReference type="EMBL" id="KAK3323991.1"/>
    </source>
</evidence>
<reference evidence="2" key="2">
    <citation type="submission" date="2023-06" db="EMBL/GenBank/DDBJ databases">
        <authorList>
            <consortium name="Lawrence Berkeley National Laboratory"/>
            <person name="Haridas S."/>
            <person name="Hensen N."/>
            <person name="Bonometti L."/>
            <person name="Westerberg I."/>
            <person name="Brannstrom I.O."/>
            <person name="Guillou S."/>
            <person name="Cros-Aarteil S."/>
            <person name="Calhoun S."/>
            <person name="Kuo A."/>
            <person name="Mondo S."/>
            <person name="Pangilinan J."/>
            <person name="Riley R."/>
            <person name="Labutti K."/>
            <person name="Andreopoulos B."/>
            <person name="Lipzen A."/>
            <person name="Chen C."/>
            <person name="Yanf M."/>
            <person name="Daum C."/>
            <person name="Ng V."/>
            <person name="Clum A."/>
            <person name="Steindorff A."/>
            <person name="Ohm R."/>
            <person name="Martin F."/>
            <person name="Silar P."/>
            <person name="Natvig D."/>
            <person name="Lalanne C."/>
            <person name="Gautier V."/>
            <person name="Ament-Velasquez S.L."/>
            <person name="Kruys A."/>
            <person name="Hutchinson M.I."/>
            <person name="Powell A.J."/>
            <person name="Barry K."/>
            <person name="Miller A.N."/>
            <person name="Grigoriev I.V."/>
            <person name="Debuchy R."/>
            <person name="Gladieux P."/>
            <person name="Thoren M.H."/>
            <person name="Johannesson H."/>
        </authorList>
    </citation>
    <scope>NUCLEOTIDE SEQUENCE</scope>
    <source>
        <strain evidence="2">SMH4131-1</strain>
    </source>
</reference>
<feature type="signal peptide" evidence="1">
    <location>
        <begin position="1"/>
        <end position="17"/>
    </location>
</feature>
<evidence type="ECO:0000256" key="1">
    <source>
        <dbReference type="SAM" id="SignalP"/>
    </source>
</evidence>
<comment type="caution">
    <text evidence="2">The sequence shown here is derived from an EMBL/GenBank/DDBJ whole genome shotgun (WGS) entry which is preliminary data.</text>
</comment>
<feature type="chain" id="PRO_5042005383" evidence="1">
    <location>
        <begin position="18"/>
        <end position="198"/>
    </location>
</feature>
<proteinExistence type="predicted"/>
<accession>A0AAE0IGR4</accession>
<name>A0AAE0IGR4_9PEZI</name>
<protein>
    <submittedName>
        <fullName evidence="2">Uncharacterized protein</fullName>
    </submittedName>
</protein>
<keyword evidence="3" id="KW-1185">Reference proteome</keyword>
<evidence type="ECO:0000313" key="3">
    <source>
        <dbReference type="Proteomes" id="UP001286456"/>
    </source>
</evidence>
<gene>
    <name evidence="2" type="ORF">B0T19DRAFT_219172</name>
</gene>
<keyword evidence="1" id="KW-0732">Signal</keyword>